<dbReference type="GO" id="GO:0003725">
    <property type="term" value="F:double-stranded RNA binding"/>
    <property type="evidence" value="ECO:0007669"/>
    <property type="project" value="TreeGrafter"/>
</dbReference>
<sequence>MSATKEGDVKPEDLKPKDAEPEPEKKIFYCEICKVPCMSSISLQSHYRGVKHKKRERAMNPYRAPAPVVHETARPVKRKLTKDITCLKDFMQDPKREEPLVGLEHVVEIRFAGRREPHYECKLCDFNTQMAPMIEHLSGYKHRRAYVAKEYPDKIKKNMPAMKEDKVSFFRRIAREIEKTEGLKMFKTEGYTRPSTSSSSKKKARWENSYKPENDPVWKERALQFLETFRITSDSEATQVVSITQNLTEALKAFCEKKAAVNYVSSLRPLMSISYDQLVAGKGSQKQKPYGNYQGNSGNANWNQGFSPQRSEQAKFTSQYSANTSLTPSSSYNYKTSGGSSAYGHRANDSASMSALSNSLALKTGGFATGISEWMKKVDQSVFPSTSAGGTPSNNSMYSMSAYSRERYCNDAEGNESQLPDRMTFGAESTNWRNRETFRNIRNFPDQGSSYSNSSVMYPSSPPRGYSENCAVKDSSPYYSHASTNSAFSLGGGSSWSQESSYQKSRYQQSHFRTNSSSCDYSFSRSNLYRDYQPSRESELNFDGDSSSLSPNIVDRSEREDMPTMTSVFKQLTPYYPVLQSKIFGTSKVLVSYTSRSGEWH</sequence>
<dbReference type="PANTHER" id="PTHR45762:SF10">
    <property type="entry name" value="C2H2-TYPE DOMAIN-CONTAINING PROTEIN"/>
    <property type="match status" value="1"/>
</dbReference>
<feature type="region of interest" description="Disordered" evidence="1">
    <location>
        <begin position="284"/>
        <end position="308"/>
    </location>
</feature>
<dbReference type="InterPro" id="IPR036236">
    <property type="entry name" value="Znf_C2H2_sf"/>
</dbReference>
<accession>A0A1U7RD44</accession>
<keyword evidence="3" id="KW-1185">Reference proteome</keyword>
<dbReference type="GO" id="GO:0071011">
    <property type="term" value="C:precatalytic spliceosome"/>
    <property type="evidence" value="ECO:0007669"/>
    <property type="project" value="TreeGrafter"/>
</dbReference>
<dbReference type="KEGG" id="asn:102380984"/>
<dbReference type="InterPro" id="IPR013087">
    <property type="entry name" value="Znf_C2H2_type"/>
</dbReference>
<feature type="region of interest" description="Disordered" evidence="1">
    <location>
        <begin position="1"/>
        <end position="20"/>
    </location>
</feature>
<feature type="compositionally biased region" description="Polar residues" evidence="1">
    <location>
        <begin position="293"/>
        <end position="308"/>
    </location>
</feature>
<dbReference type="SMART" id="SM00355">
    <property type="entry name" value="ZnF_C2H2"/>
    <property type="match status" value="2"/>
</dbReference>
<protein>
    <submittedName>
        <fullName evidence="4">Uncharacterized protein LOC102380984 isoform X1</fullName>
    </submittedName>
</protein>
<dbReference type="PANTHER" id="PTHR45762">
    <property type="entry name" value="ZINC FINGER RNA-BINDING PROTEIN"/>
    <property type="match status" value="1"/>
</dbReference>
<feature type="region of interest" description="Disordered" evidence="1">
    <location>
        <begin position="534"/>
        <end position="559"/>
    </location>
</feature>
<feature type="domain" description="C2H2-type" evidence="2">
    <location>
        <begin position="30"/>
        <end position="52"/>
    </location>
</feature>
<dbReference type="eggNOG" id="ENOG502S7E5">
    <property type="taxonomic scope" value="Eukaryota"/>
</dbReference>
<dbReference type="InParanoid" id="A0A1U7RD44"/>
<dbReference type="AlphaFoldDB" id="A0A1U7RD44"/>
<dbReference type="InterPro" id="IPR003604">
    <property type="entry name" value="Matrin/U1-like-C_Znf_C2H2"/>
</dbReference>
<dbReference type="GO" id="GO:0008270">
    <property type="term" value="F:zinc ion binding"/>
    <property type="evidence" value="ECO:0007669"/>
    <property type="project" value="InterPro"/>
</dbReference>
<evidence type="ECO:0000256" key="1">
    <source>
        <dbReference type="SAM" id="MobiDB-lite"/>
    </source>
</evidence>
<gene>
    <name evidence="4" type="primary">LOC102380984</name>
</gene>
<dbReference type="RefSeq" id="XP_006021557.1">
    <property type="nucleotide sequence ID" value="XM_006021495.3"/>
</dbReference>
<evidence type="ECO:0000313" key="3">
    <source>
        <dbReference type="Proteomes" id="UP000189705"/>
    </source>
</evidence>
<feature type="compositionally biased region" description="Low complexity" evidence="1">
    <location>
        <begin position="449"/>
        <end position="459"/>
    </location>
</feature>
<evidence type="ECO:0000259" key="2">
    <source>
        <dbReference type="PROSITE" id="PS00028"/>
    </source>
</evidence>
<feature type="region of interest" description="Disordered" evidence="1">
    <location>
        <begin position="190"/>
        <end position="212"/>
    </location>
</feature>
<evidence type="ECO:0000313" key="4">
    <source>
        <dbReference type="RefSeq" id="XP_006021557.1"/>
    </source>
</evidence>
<dbReference type="Proteomes" id="UP000189705">
    <property type="component" value="Unplaced"/>
</dbReference>
<dbReference type="SUPFAM" id="SSF57667">
    <property type="entry name" value="beta-beta-alpha zinc fingers"/>
    <property type="match status" value="1"/>
</dbReference>
<dbReference type="Pfam" id="PF12874">
    <property type="entry name" value="zf-met"/>
    <property type="match status" value="1"/>
</dbReference>
<organism evidence="3 4">
    <name type="scientific">Alligator sinensis</name>
    <name type="common">Chinese alligator</name>
    <dbReference type="NCBI Taxonomy" id="38654"/>
    <lineage>
        <taxon>Eukaryota</taxon>
        <taxon>Metazoa</taxon>
        <taxon>Chordata</taxon>
        <taxon>Craniata</taxon>
        <taxon>Vertebrata</taxon>
        <taxon>Euteleostomi</taxon>
        <taxon>Archelosauria</taxon>
        <taxon>Archosauria</taxon>
        <taxon>Crocodylia</taxon>
        <taxon>Alligatoridae</taxon>
        <taxon>Alligatorinae</taxon>
        <taxon>Alligator</taxon>
    </lineage>
</organism>
<dbReference type="Gene3D" id="3.30.160.60">
    <property type="entry name" value="Classic Zinc Finger"/>
    <property type="match status" value="1"/>
</dbReference>
<dbReference type="GeneID" id="102380984"/>
<name>A0A1U7RD44_ALLSI</name>
<dbReference type="OrthoDB" id="5877502at2759"/>
<feature type="region of interest" description="Disordered" evidence="1">
    <location>
        <begin position="443"/>
        <end position="462"/>
    </location>
</feature>
<reference evidence="4" key="1">
    <citation type="submission" date="2025-08" db="UniProtKB">
        <authorList>
            <consortium name="RefSeq"/>
        </authorList>
    </citation>
    <scope>IDENTIFICATION</scope>
</reference>
<dbReference type="PROSITE" id="PS00028">
    <property type="entry name" value="ZINC_FINGER_C2H2_1"/>
    <property type="match status" value="1"/>
</dbReference>
<dbReference type="GO" id="GO:0003727">
    <property type="term" value="F:single-stranded RNA binding"/>
    <property type="evidence" value="ECO:0007669"/>
    <property type="project" value="TreeGrafter"/>
</dbReference>
<dbReference type="SMART" id="SM00451">
    <property type="entry name" value="ZnF_U1"/>
    <property type="match status" value="2"/>
</dbReference>
<proteinExistence type="predicted"/>